<keyword evidence="1" id="KW-0732">Signal</keyword>
<sequence length="76" mass="8097">MDAIGGFGSLVLLMGLSAMNTSAKMSSSSQTPISSFLMTTSTTSFEFLLCAFFPPVPYLARSSIVRSTIGLKCGFW</sequence>
<reference evidence="2" key="1">
    <citation type="submission" date="2018-01" db="EMBL/GenBank/DDBJ databases">
        <title>An insight into the sialome of Amazonian anophelines.</title>
        <authorList>
            <person name="Ribeiro J.M."/>
            <person name="Scarpassa V."/>
            <person name="Calvo E."/>
        </authorList>
    </citation>
    <scope>NUCLEOTIDE SEQUENCE</scope>
</reference>
<evidence type="ECO:0000256" key="1">
    <source>
        <dbReference type="SAM" id="SignalP"/>
    </source>
</evidence>
<name>A0A2M4DPZ9_ANODA</name>
<evidence type="ECO:0000313" key="2">
    <source>
        <dbReference type="EMBL" id="MBW79198.1"/>
    </source>
</evidence>
<protein>
    <submittedName>
        <fullName evidence="2">Putative secreted protein</fullName>
    </submittedName>
</protein>
<proteinExistence type="predicted"/>
<organism evidence="2">
    <name type="scientific">Anopheles darlingi</name>
    <name type="common">Mosquito</name>
    <dbReference type="NCBI Taxonomy" id="43151"/>
    <lineage>
        <taxon>Eukaryota</taxon>
        <taxon>Metazoa</taxon>
        <taxon>Ecdysozoa</taxon>
        <taxon>Arthropoda</taxon>
        <taxon>Hexapoda</taxon>
        <taxon>Insecta</taxon>
        <taxon>Pterygota</taxon>
        <taxon>Neoptera</taxon>
        <taxon>Endopterygota</taxon>
        <taxon>Diptera</taxon>
        <taxon>Nematocera</taxon>
        <taxon>Culicoidea</taxon>
        <taxon>Culicidae</taxon>
        <taxon>Anophelinae</taxon>
        <taxon>Anopheles</taxon>
    </lineage>
</organism>
<dbReference type="AlphaFoldDB" id="A0A2M4DPZ9"/>
<accession>A0A2M4DPZ9</accession>
<feature type="signal peptide" evidence="1">
    <location>
        <begin position="1"/>
        <end position="18"/>
    </location>
</feature>
<dbReference type="EMBL" id="GGFL01015020">
    <property type="protein sequence ID" value="MBW79198.1"/>
    <property type="molecule type" value="Transcribed_RNA"/>
</dbReference>
<feature type="chain" id="PRO_5014811653" evidence="1">
    <location>
        <begin position="19"/>
        <end position="76"/>
    </location>
</feature>